<dbReference type="InterPro" id="IPR000182">
    <property type="entry name" value="GNAT_dom"/>
</dbReference>
<evidence type="ECO:0000313" key="2">
    <source>
        <dbReference type="EMBL" id="MBC5834148.1"/>
    </source>
</evidence>
<keyword evidence="3" id="KW-1185">Reference proteome</keyword>
<dbReference type="RefSeq" id="WP_166125358.1">
    <property type="nucleotide sequence ID" value="NZ_JAANOQ010000001.1"/>
</dbReference>
<protein>
    <submittedName>
        <fullName evidence="2">GNAT family N-acetyltransferase</fullName>
    </submittedName>
</protein>
<sequence>MIETFYIETERTILRNLTSTDAEDFYLLNLDPDVLKYTGDQPFKNIESAKKFLDEYDQFEKYGVGRLAVIDKKSLKFIGWCGLKYDQDKDEFDIGFRFYKKYWNMGFATETARKCIDFGFNKLGIQRIVGRAMKENIGSIKVLEKIGMILKDDFNFENQEGVIFKIKNEREFENLIERVKQIPYGRNANRHDFSLVISENKGTCSSKHAFLKDFANENNISNVKLYIGIFKMNEENTSKIFPLLSEKQIDFLPEAHCYLKVDGIPLDVTTSESFYDKIENDILEEIEIEPIQVAEYKVNYHKEYLKNWIIETNQNKTFEEIWAIRENCIQKLSK</sequence>
<dbReference type="PROSITE" id="PS51186">
    <property type="entry name" value="GNAT"/>
    <property type="match status" value="1"/>
</dbReference>
<gene>
    <name evidence="2" type="ORF">H8R27_04545</name>
</gene>
<name>A0ABR7IWK2_9FLAO</name>
<dbReference type="PANTHER" id="PTHR43792:SF16">
    <property type="entry name" value="N-ACETYLTRANSFERASE DOMAIN-CONTAINING PROTEIN"/>
    <property type="match status" value="1"/>
</dbReference>
<dbReference type="InterPro" id="IPR051531">
    <property type="entry name" value="N-acetyltransferase"/>
</dbReference>
<organism evidence="2 3">
    <name type="scientific">Flavobacterium bernardetii</name>
    <dbReference type="NCBI Taxonomy" id="2813823"/>
    <lineage>
        <taxon>Bacteria</taxon>
        <taxon>Pseudomonadati</taxon>
        <taxon>Bacteroidota</taxon>
        <taxon>Flavobacteriia</taxon>
        <taxon>Flavobacteriales</taxon>
        <taxon>Flavobacteriaceae</taxon>
        <taxon>Flavobacterium</taxon>
    </lineage>
</organism>
<dbReference type="Pfam" id="PF13302">
    <property type="entry name" value="Acetyltransf_3"/>
    <property type="match status" value="1"/>
</dbReference>
<evidence type="ECO:0000259" key="1">
    <source>
        <dbReference type="PROSITE" id="PS51186"/>
    </source>
</evidence>
<proteinExistence type="predicted"/>
<dbReference type="Gene3D" id="3.40.630.30">
    <property type="match status" value="1"/>
</dbReference>
<dbReference type="PANTHER" id="PTHR43792">
    <property type="entry name" value="GNAT FAMILY, PUTATIVE (AFU_ORTHOLOGUE AFUA_3G00765)-RELATED-RELATED"/>
    <property type="match status" value="1"/>
</dbReference>
<feature type="domain" description="N-acetyltransferase" evidence="1">
    <location>
        <begin position="12"/>
        <end position="169"/>
    </location>
</feature>
<accession>A0ABR7IWK2</accession>
<reference evidence="2 3" key="1">
    <citation type="submission" date="2020-08" db="EMBL/GenBank/DDBJ databases">
        <title>Description of novel Flavobacterium F-408 isolate.</title>
        <authorList>
            <person name="Saticioglu I.B."/>
            <person name="Duman M."/>
            <person name="Altun S."/>
        </authorList>
    </citation>
    <scope>NUCLEOTIDE SEQUENCE [LARGE SCALE GENOMIC DNA]</scope>
    <source>
        <strain evidence="2 3">F-408</strain>
    </source>
</reference>
<dbReference type="EMBL" id="JACRUN010000001">
    <property type="protein sequence ID" value="MBC5834148.1"/>
    <property type="molecule type" value="Genomic_DNA"/>
</dbReference>
<dbReference type="Proteomes" id="UP000605990">
    <property type="component" value="Unassembled WGS sequence"/>
</dbReference>
<dbReference type="InterPro" id="IPR016181">
    <property type="entry name" value="Acyl_CoA_acyltransferase"/>
</dbReference>
<evidence type="ECO:0000313" key="3">
    <source>
        <dbReference type="Proteomes" id="UP000605990"/>
    </source>
</evidence>
<comment type="caution">
    <text evidence="2">The sequence shown here is derived from an EMBL/GenBank/DDBJ whole genome shotgun (WGS) entry which is preliminary data.</text>
</comment>
<dbReference type="SUPFAM" id="SSF55729">
    <property type="entry name" value="Acyl-CoA N-acyltransferases (Nat)"/>
    <property type="match status" value="1"/>
</dbReference>